<organism evidence="2 3">
    <name type="scientific">Russula ochroleuca</name>
    <dbReference type="NCBI Taxonomy" id="152965"/>
    <lineage>
        <taxon>Eukaryota</taxon>
        <taxon>Fungi</taxon>
        <taxon>Dikarya</taxon>
        <taxon>Basidiomycota</taxon>
        <taxon>Agaricomycotina</taxon>
        <taxon>Agaricomycetes</taxon>
        <taxon>Russulales</taxon>
        <taxon>Russulaceae</taxon>
        <taxon>Russula</taxon>
    </lineage>
</organism>
<evidence type="ECO:0008006" key="4">
    <source>
        <dbReference type="Google" id="ProtNLM"/>
    </source>
</evidence>
<accession>A0A9P5JYM8</accession>
<feature type="region of interest" description="Disordered" evidence="1">
    <location>
        <begin position="94"/>
        <end position="178"/>
    </location>
</feature>
<reference evidence="2" key="2">
    <citation type="journal article" date="2020" name="Nat. Commun.">
        <title>Large-scale genome sequencing of mycorrhizal fungi provides insights into the early evolution of symbiotic traits.</title>
        <authorList>
            <person name="Miyauchi S."/>
            <person name="Kiss E."/>
            <person name="Kuo A."/>
            <person name="Drula E."/>
            <person name="Kohler A."/>
            <person name="Sanchez-Garcia M."/>
            <person name="Morin E."/>
            <person name="Andreopoulos B."/>
            <person name="Barry K.W."/>
            <person name="Bonito G."/>
            <person name="Buee M."/>
            <person name="Carver A."/>
            <person name="Chen C."/>
            <person name="Cichocki N."/>
            <person name="Clum A."/>
            <person name="Culley D."/>
            <person name="Crous P.W."/>
            <person name="Fauchery L."/>
            <person name="Girlanda M."/>
            <person name="Hayes R.D."/>
            <person name="Keri Z."/>
            <person name="LaButti K."/>
            <person name="Lipzen A."/>
            <person name="Lombard V."/>
            <person name="Magnuson J."/>
            <person name="Maillard F."/>
            <person name="Murat C."/>
            <person name="Nolan M."/>
            <person name="Ohm R.A."/>
            <person name="Pangilinan J."/>
            <person name="Pereira M.F."/>
            <person name="Perotto S."/>
            <person name="Peter M."/>
            <person name="Pfister S."/>
            <person name="Riley R."/>
            <person name="Sitrit Y."/>
            <person name="Stielow J.B."/>
            <person name="Szollosi G."/>
            <person name="Zifcakova L."/>
            <person name="Stursova M."/>
            <person name="Spatafora J.W."/>
            <person name="Tedersoo L."/>
            <person name="Vaario L.M."/>
            <person name="Yamada A."/>
            <person name="Yan M."/>
            <person name="Wang P."/>
            <person name="Xu J."/>
            <person name="Bruns T."/>
            <person name="Baldrian P."/>
            <person name="Vilgalys R."/>
            <person name="Dunand C."/>
            <person name="Henrissat B."/>
            <person name="Grigoriev I.V."/>
            <person name="Hibbett D."/>
            <person name="Nagy L.G."/>
            <person name="Martin F.M."/>
        </authorList>
    </citation>
    <scope>NUCLEOTIDE SEQUENCE</scope>
    <source>
        <strain evidence="2">Prilba</strain>
    </source>
</reference>
<dbReference type="AlphaFoldDB" id="A0A9P5JYM8"/>
<evidence type="ECO:0000313" key="3">
    <source>
        <dbReference type="Proteomes" id="UP000759537"/>
    </source>
</evidence>
<sequence>MSTISTHDIGAPLPSNLSKLTVSQLKAICKERRIVGYSKLGKAALVRKLGELGPSSPSLSSAQNTQIQAQASSLLPVSGSSPAQVDVPLAPAIQRPMGMPSLSPREPNTVPGTHLPQSSATSGSIPAFHPPSGPSGGQGQNVGQSVSALKVPVSKRVSSEIPQGQVHAGPLAKKPKVSSPLSARADIPFPTSAHRLGDCSVPESHISALPDSALVVPGIKERLQLDGRTQTVSLSGQRFKPLRVTEPLSATLGDRRKSLHLHGNNSATVTVQPSPLWHLDFPLYPETPLLSVIAIPPPLSQRKLVQRWAIILSGLSGEECFRCCLVSKLIRYAVYSSAYYKLSRDFSGRRLSLVFQQCSSPLMTNFWPYLRQREQEALERKNAVMSSILQPAFRGPTELVSGHLWSSPDNEKQVMVALRFLLTRIWFALSVMAECGRSDRTNWLHDTISDVAETVKGEIWSVTTRNATTGYLQVFHVLESTCEVIGLAGGARGEEHLRLDWAGYIEQRKTSPSNTSPLCDAMRWADHAEFDRGISRHWLRRTAQMGAQGAALRTIAGRYTLACVVGNSLSGKWMSAPQMAQEFAGLAERQTLLVPPKVSSVNLFLPARVHHHIESVHLTSTGGRPLHPALAVVQTPAREYYILRDNGFEVGCEEVGVASVWMRILGCDARGEPVVGQAGVSFEELKAYIQNL</sequence>
<name>A0A9P5JYM8_9AGAM</name>
<dbReference type="EMBL" id="WHVB01000028">
    <property type="protein sequence ID" value="KAF8469428.1"/>
    <property type="molecule type" value="Genomic_DNA"/>
</dbReference>
<protein>
    <recommendedName>
        <fullName evidence="4">Rho termination factor N-terminal domain-containing protein</fullName>
    </recommendedName>
</protein>
<reference evidence="2" key="1">
    <citation type="submission" date="2019-10" db="EMBL/GenBank/DDBJ databases">
        <authorList>
            <consortium name="DOE Joint Genome Institute"/>
            <person name="Kuo A."/>
            <person name="Miyauchi S."/>
            <person name="Kiss E."/>
            <person name="Drula E."/>
            <person name="Kohler A."/>
            <person name="Sanchez-Garcia M."/>
            <person name="Andreopoulos B."/>
            <person name="Barry K.W."/>
            <person name="Bonito G."/>
            <person name="Buee M."/>
            <person name="Carver A."/>
            <person name="Chen C."/>
            <person name="Cichocki N."/>
            <person name="Clum A."/>
            <person name="Culley D."/>
            <person name="Crous P.W."/>
            <person name="Fauchery L."/>
            <person name="Girlanda M."/>
            <person name="Hayes R."/>
            <person name="Keri Z."/>
            <person name="LaButti K."/>
            <person name="Lipzen A."/>
            <person name="Lombard V."/>
            <person name="Magnuson J."/>
            <person name="Maillard F."/>
            <person name="Morin E."/>
            <person name="Murat C."/>
            <person name="Nolan M."/>
            <person name="Ohm R."/>
            <person name="Pangilinan J."/>
            <person name="Pereira M."/>
            <person name="Perotto S."/>
            <person name="Peter M."/>
            <person name="Riley R."/>
            <person name="Sitrit Y."/>
            <person name="Stielow B."/>
            <person name="Szollosi G."/>
            <person name="Zifcakova L."/>
            <person name="Stursova M."/>
            <person name="Spatafora J.W."/>
            <person name="Tedersoo L."/>
            <person name="Vaario L.-M."/>
            <person name="Yamada A."/>
            <person name="Yan M."/>
            <person name="Wang P."/>
            <person name="Xu J."/>
            <person name="Bruns T."/>
            <person name="Baldrian P."/>
            <person name="Vilgalys R."/>
            <person name="Henrissat B."/>
            <person name="Grigoriev I.V."/>
            <person name="Hibbett D."/>
            <person name="Nagy L.G."/>
            <person name="Martin F.M."/>
        </authorList>
    </citation>
    <scope>NUCLEOTIDE SEQUENCE</scope>
    <source>
        <strain evidence="2">Prilba</strain>
    </source>
</reference>
<gene>
    <name evidence="2" type="ORF">DFH94DRAFT_637972</name>
</gene>
<keyword evidence="3" id="KW-1185">Reference proteome</keyword>
<evidence type="ECO:0000313" key="2">
    <source>
        <dbReference type="EMBL" id="KAF8469428.1"/>
    </source>
</evidence>
<dbReference type="Proteomes" id="UP000759537">
    <property type="component" value="Unassembled WGS sequence"/>
</dbReference>
<feature type="compositionally biased region" description="Polar residues" evidence="1">
    <location>
        <begin position="115"/>
        <end position="124"/>
    </location>
</feature>
<comment type="caution">
    <text evidence="2">The sequence shown here is derived from an EMBL/GenBank/DDBJ whole genome shotgun (WGS) entry which is preliminary data.</text>
</comment>
<dbReference type="OrthoDB" id="2368680at2759"/>
<proteinExistence type="predicted"/>
<evidence type="ECO:0000256" key="1">
    <source>
        <dbReference type="SAM" id="MobiDB-lite"/>
    </source>
</evidence>